<reference evidence="1 2" key="1">
    <citation type="journal article" date="2020" name="Cell Host Microbe">
        <title>Functional and Genomic Variation between Human-Derived Isolates of Lachnospiraceae Reveals Inter- and Intra-Species Diversity.</title>
        <authorList>
            <person name="Sorbara M.T."/>
            <person name="Littmann E.R."/>
            <person name="Fontana E."/>
            <person name="Moody T.U."/>
            <person name="Kohout C.E."/>
            <person name="Gjonbalaj M."/>
            <person name="Eaton V."/>
            <person name="Seok R."/>
            <person name="Leiner I.M."/>
            <person name="Pamer E.G."/>
        </authorList>
    </citation>
    <scope>NUCLEOTIDE SEQUENCE [LARGE SCALE GENOMIC DNA]</scope>
    <source>
        <strain evidence="1 2">MSK.17.74</strain>
    </source>
</reference>
<sequence>MTVGQLIEGLKHYDPESDVTIFDNNNDEQHDVSFIIEDEEKNLQVMIVFEGK</sequence>
<proteinExistence type="predicted"/>
<comment type="caution">
    <text evidence="1">The sequence shown here is derived from an EMBL/GenBank/DDBJ whole genome shotgun (WGS) entry which is preliminary data.</text>
</comment>
<organism evidence="1 2">
    <name type="scientific">Blautia faecis</name>
    <dbReference type="NCBI Taxonomy" id="871665"/>
    <lineage>
        <taxon>Bacteria</taxon>
        <taxon>Bacillati</taxon>
        <taxon>Bacillota</taxon>
        <taxon>Clostridia</taxon>
        <taxon>Lachnospirales</taxon>
        <taxon>Lachnospiraceae</taxon>
        <taxon>Blautia</taxon>
    </lineage>
</organism>
<gene>
    <name evidence="1" type="ORF">G5B17_01925</name>
</gene>
<dbReference type="RefSeq" id="WP_173769205.1">
    <property type="nucleotide sequence ID" value="NZ_JAAITS010000004.1"/>
</dbReference>
<name>A0ABX2H4B9_9FIRM</name>
<keyword evidence="2" id="KW-1185">Reference proteome</keyword>
<protein>
    <submittedName>
        <fullName evidence="1">Uncharacterized protein</fullName>
    </submittedName>
</protein>
<dbReference type="Proteomes" id="UP001644719">
    <property type="component" value="Unassembled WGS sequence"/>
</dbReference>
<evidence type="ECO:0000313" key="1">
    <source>
        <dbReference type="EMBL" id="NSG84221.1"/>
    </source>
</evidence>
<dbReference type="EMBL" id="JAAITS010000004">
    <property type="protein sequence ID" value="NSG84221.1"/>
    <property type="molecule type" value="Genomic_DNA"/>
</dbReference>
<evidence type="ECO:0000313" key="2">
    <source>
        <dbReference type="Proteomes" id="UP001644719"/>
    </source>
</evidence>
<accession>A0ABX2H4B9</accession>